<feature type="domain" description="PTS EIIA type-2" evidence="5">
    <location>
        <begin position="482"/>
        <end position="624"/>
    </location>
</feature>
<dbReference type="InterPro" id="IPR013196">
    <property type="entry name" value="HTH_11"/>
</dbReference>
<keyword evidence="4" id="KW-0804">Transcription</keyword>
<feature type="domain" description="PRD" evidence="6">
    <location>
        <begin position="167"/>
        <end position="271"/>
    </location>
</feature>
<dbReference type="InterPro" id="IPR036634">
    <property type="entry name" value="PRD_sf"/>
</dbReference>
<evidence type="ECO:0000259" key="6">
    <source>
        <dbReference type="PROSITE" id="PS51372"/>
    </source>
</evidence>
<keyword evidence="3" id="KW-0010">Activator</keyword>
<dbReference type="InterPro" id="IPR016152">
    <property type="entry name" value="PTrfase/Anion_transptr"/>
</dbReference>
<dbReference type="Pfam" id="PF00359">
    <property type="entry name" value="PTS_EIIA_2"/>
    <property type="match status" value="1"/>
</dbReference>
<reference evidence="7 8" key="1">
    <citation type="journal article" date="2013" name="PLoS ONE">
        <title>Lactobacillus paracasei comparative genomics: towards species pan-genome definition and exploitation of diversity.</title>
        <authorList>
            <person name="Smokvina T."/>
            <person name="Wels M."/>
            <person name="Polka J."/>
            <person name="Chervaux C."/>
            <person name="Brisse S."/>
            <person name="Boekhorst J."/>
            <person name="van Hylckama Vlieg J.E."/>
            <person name="Siezen R.J."/>
        </authorList>
    </citation>
    <scope>NUCLEOTIDE SEQUENCE [LARGE SCALE GENOMIC DNA]</scope>
    <source>
        <strain evidence="7 8">Lpp123</strain>
    </source>
</reference>
<dbReference type="InterPro" id="IPR007737">
    <property type="entry name" value="Mga_HTH"/>
</dbReference>
<dbReference type="InterPro" id="IPR002178">
    <property type="entry name" value="PTS_EIIA_type-2_dom"/>
</dbReference>
<dbReference type="Gene3D" id="1.10.1790.10">
    <property type="entry name" value="PRD domain"/>
    <property type="match status" value="2"/>
</dbReference>
<dbReference type="InterPro" id="IPR050661">
    <property type="entry name" value="BglG_antiterminators"/>
</dbReference>
<protein>
    <submittedName>
        <fullName evidence="7">PRD/PTS system IIA 2 domain protein</fullName>
    </submittedName>
</protein>
<dbReference type="SUPFAM" id="SSF55804">
    <property type="entry name" value="Phoshotransferase/anion transport protein"/>
    <property type="match status" value="1"/>
</dbReference>
<evidence type="ECO:0000256" key="4">
    <source>
        <dbReference type="ARBA" id="ARBA00023163"/>
    </source>
</evidence>
<dbReference type="InterPro" id="IPR011608">
    <property type="entry name" value="PRD"/>
</dbReference>
<dbReference type="Proteomes" id="UP000014316">
    <property type="component" value="Unassembled WGS sequence"/>
</dbReference>
<dbReference type="Pfam" id="PF00874">
    <property type="entry name" value="PRD"/>
    <property type="match status" value="2"/>
</dbReference>
<dbReference type="AlphaFoldDB" id="A0A829GK16"/>
<comment type="caution">
    <text evidence="7">The sequence shown here is derived from an EMBL/GenBank/DDBJ whole genome shotgun (WGS) entry which is preliminary data.</text>
</comment>
<dbReference type="Gene3D" id="3.40.930.10">
    <property type="entry name" value="Mannitol-specific EII, Chain A"/>
    <property type="match status" value="1"/>
</dbReference>
<evidence type="ECO:0000259" key="5">
    <source>
        <dbReference type="PROSITE" id="PS51094"/>
    </source>
</evidence>
<dbReference type="GO" id="GO:0006355">
    <property type="term" value="P:regulation of DNA-templated transcription"/>
    <property type="evidence" value="ECO:0007669"/>
    <property type="project" value="InterPro"/>
</dbReference>
<feature type="domain" description="PRD" evidence="6">
    <location>
        <begin position="277"/>
        <end position="383"/>
    </location>
</feature>
<dbReference type="SUPFAM" id="SSF63520">
    <property type="entry name" value="PTS-regulatory domain, PRD"/>
    <property type="match status" value="2"/>
</dbReference>
<accession>A0A829GK16</accession>
<dbReference type="PROSITE" id="PS51372">
    <property type="entry name" value="PRD_2"/>
    <property type="match status" value="2"/>
</dbReference>
<dbReference type="Pfam" id="PF08279">
    <property type="entry name" value="HTH_11"/>
    <property type="match status" value="1"/>
</dbReference>
<evidence type="ECO:0000313" key="7">
    <source>
        <dbReference type="EMBL" id="EPC57822.1"/>
    </source>
</evidence>
<name>A0A829GK16_LACPA</name>
<dbReference type="EMBL" id="ANJW01000149">
    <property type="protein sequence ID" value="EPC57822.1"/>
    <property type="molecule type" value="Genomic_DNA"/>
</dbReference>
<dbReference type="Pfam" id="PF05043">
    <property type="entry name" value="Mga"/>
    <property type="match status" value="1"/>
</dbReference>
<dbReference type="Gene3D" id="1.10.10.10">
    <property type="entry name" value="Winged helix-like DNA-binding domain superfamily/Winged helix DNA-binding domain"/>
    <property type="match status" value="1"/>
</dbReference>
<sequence>MNQRENEIIKFLQAHFGHWIKAQELASYVKVTPRTIRNNIAEIKQQYPNCIASGPQGYKLTKLISLDTPTETGEGRTAALFLTLLKHSQAGSDLYELASQLYVSESTLNSDIQDLRKVLPKESLRISTKKSRVYLLGSERAKRKYMISLLYAEGDFKEQLKLSVQHMIGYISLSELEATIQNCLKNNGITLNSYSLYNIALHFAISIERIHQGHAIQTNEQVKDIADTPAYQLGSEVADNVSKRYGIPFNEKEKEYLSLLFIGIQRQGDDASLLGNYVSPNIISTLESVLKSVEYTYHVDLSDRDFFIKLAVHVQSLYYRAKYDMSIRNESTQDIKTAYPLIYDISVYISSLIQEKLKINFSDDEIAFIALHLGALLESQKKLKNPIRIGLIAENYHTIDQMVRERLEATLGKKVSIVDPTATENTDYDVMVTTSRQTASIHAGSVFIHPFPTSSDLLKVQNRVLALKRKDRIQLLYQYIDRFIAKDLFFNQVDPADLTPLGLRKQMVSRMVRHHYVNRAYLTSVEKREQMSPTSFPSGVAVPHSVTLDAKKSGVSIMTLQEPIKWAQYPVRIVIMVAIDPRESQAYNTFFEKFVEVLSESVNAKLLSEVEGFDEFIFKLKSMISAQEA</sequence>
<dbReference type="InterPro" id="IPR036388">
    <property type="entry name" value="WH-like_DNA-bd_sf"/>
</dbReference>
<evidence type="ECO:0000256" key="1">
    <source>
        <dbReference type="ARBA" id="ARBA00022737"/>
    </source>
</evidence>
<organism evidence="7 8">
    <name type="scientific">Lacticaseibacillus paracasei subsp. paracasei Lpp123</name>
    <dbReference type="NCBI Taxonomy" id="1256201"/>
    <lineage>
        <taxon>Bacteria</taxon>
        <taxon>Bacillati</taxon>
        <taxon>Bacillota</taxon>
        <taxon>Bacilli</taxon>
        <taxon>Lactobacillales</taxon>
        <taxon>Lactobacillaceae</taxon>
        <taxon>Lacticaseibacillus</taxon>
    </lineage>
</organism>
<evidence type="ECO:0000256" key="2">
    <source>
        <dbReference type="ARBA" id="ARBA00023015"/>
    </source>
</evidence>
<keyword evidence="1" id="KW-0677">Repeat</keyword>
<dbReference type="PROSITE" id="PS51094">
    <property type="entry name" value="PTS_EIIA_TYPE_2"/>
    <property type="match status" value="1"/>
</dbReference>
<dbReference type="PANTHER" id="PTHR30185:SF12">
    <property type="entry name" value="TRANSCRIPTIONAL REGULATOR MANR"/>
    <property type="match status" value="1"/>
</dbReference>
<evidence type="ECO:0000313" key="8">
    <source>
        <dbReference type="Proteomes" id="UP000014316"/>
    </source>
</evidence>
<proteinExistence type="predicted"/>
<keyword evidence="2" id="KW-0805">Transcription regulation</keyword>
<gene>
    <name evidence="7" type="ORF">Lpp123_02534</name>
</gene>
<evidence type="ECO:0000256" key="3">
    <source>
        <dbReference type="ARBA" id="ARBA00023159"/>
    </source>
</evidence>
<dbReference type="PANTHER" id="PTHR30185">
    <property type="entry name" value="CRYPTIC BETA-GLUCOSIDE BGL OPERON ANTITERMINATOR"/>
    <property type="match status" value="1"/>
</dbReference>